<dbReference type="PANTHER" id="PTHR34978:SF3">
    <property type="entry name" value="SLR0241 PROTEIN"/>
    <property type="match status" value="1"/>
</dbReference>
<protein>
    <recommendedName>
        <fullName evidence="2">Peptidase M56 domain-containing protein</fullName>
    </recommendedName>
</protein>
<dbReference type="Proteomes" id="UP000640335">
    <property type="component" value="Unassembled WGS sequence"/>
</dbReference>
<sequence length="819" mass="94039">ILFIIWIIGVIIITSKILISYLKLKLNISKEYKEYKNYDIKVDNSVEREILNVNKNIQVRITNEINSPSLCGIINPKILIPLNMVNNLNNEEMRYIILHELCHYKRKDVLISWLGYIAKTIHWFNPIIYIGLNTMAYDCEAACDEMVLSKIRDKENIKYGNTILNVLHLINIKNTVPGTTSMVTNKKRLKDRIKFIAENKKFTYKTVLLGIIAIVILSAVVLTNKLTSENLNLVDSSNIKEVTIRVMPSPPKEKLINNTEDIKKIVDYINSIKVKNKKQEVYKGWEVSIILKSDKEYSIYFTGNNINIDGIQYSVDSKTIENIKKLYNDLNYEEDYVVKSEEKNSNNNSYGTFLNKVKSDGYNIVSGSSLGGRITLPNEVNSSISIYEGYNKSLENGYNLDPYLGTKVDLISFHIDNTDGIQEIIGLLNDDILVGYWLSPIYNKKGESEVNKILNELRVETSGDLSYIKLIKYLGGNFGLKVEEVSKKTLTTKDNGYSTETYTIKVNDEELKIYEYNDSRAALSEISLLNEDDYSEISYATDYILINMEELRNAKQVYFIDKMICLYNGDDDEIKNALNAILDAPLVSLSRDKLRISSNDVKLIYPAHWIGMQEPIEMIIGEENHLIDSTFIKQNKNICEVRINTYLLQKIMAFDGEKILIKWKDKISSKEDKTFVTEINRNDFIRVVKTHGGYIDSGLVYPEIEINTTDKEVIGKKLYEEYIKLHSTDWFFNLNNGINKEPEISALESKINDVSLISEGKYIFTVCISYDIKAANEKSPWYAGNGEIEENNWIVNKVTFIDIEKIGENKYRIINGYTG</sequence>
<dbReference type="InterPro" id="IPR052173">
    <property type="entry name" value="Beta-lactam_resp_regulator"/>
</dbReference>
<dbReference type="CDD" id="cd07341">
    <property type="entry name" value="M56_BlaR1_MecR1_like"/>
    <property type="match status" value="1"/>
</dbReference>
<accession>A0ABR8Q653</accession>
<evidence type="ECO:0000256" key="1">
    <source>
        <dbReference type="SAM" id="Phobius"/>
    </source>
</evidence>
<feature type="domain" description="Peptidase M56" evidence="2">
    <location>
        <begin position="1"/>
        <end position="196"/>
    </location>
</feature>
<evidence type="ECO:0000313" key="3">
    <source>
        <dbReference type="EMBL" id="MBD7915911.1"/>
    </source>
</evidence>
<keyword evidence="1" id="KW-0812">Transmembrane</keyword>
<evidence type="ECO:0000259" key="2">
    <source>
        <dbReference type="Pfam" id="PF05569"/>
    </source>
</evidence>
<gene>
    <name evidence="3" type="ORF">H9660_12220</name>
</gene>
<comment type="caution">
    <text evidence="3">The sequence shown here is derived from an EMBL/GenBank/DDBJ whole genome shotgun (WGS) entry which is preliminary data.</text>
</comment>
<keyword evidence="1" id="KW-0472">Membrane</keyword>
<dbReference type="Pfam" id="PF05569">
    <property type="entry name" value="Peptidase_M56"/>
    <property type="match status" value="1"/>
</dbReference>
<dbReference type="EMBL" id="JACSQZ010000049">
    <property type="protein sequence ID" value="MBD7915911.1"/>
    <property type="molecule type" value="Genomic_DNA"/>
</dbReference>
<name>A0ABR8Q653_9CLOT</name>
<reference evidence="3 4" key="1">
    <citation type="submission" date="2020-08" db="EMBL/GenBank/DDBJ databases">
        <title>A Genomic Blueprint of the Chicken Gut Microbiome.</title>
        <authorList>
            <person name="Gilroy R."/>
            <person name="Ravi A."/>
            <person name="Getino M."/>
            <person name="Pursley I."/>
            <person name="Horton D.L."/>
            <person name="Alikhan N.-F."/>
            <person name="Baker D."/>
            <person name="Gharbi K."/>
            <person name="Hall N."/>
            <person name="Watson M."/>
            <person name="Adriaenssens E.M."/>
            <person name="Foster-Nyarko E."/>
            <person name="Jarju S."/>
            <person name="Secka A."/>
            <person name="Antonio M."/>
            <person name="Oren A."/>
            <person name="Chaudhuri R."/>
            <person name="La Ragione R.M."/>
            <person name="Hildebrand F."/>
            <person name="Pallen M.J."/>
        </authorList>
    </citation>
    <scope>NUCLEOTIDE SEQUENCE [LARGE SCALE GENOMIC DNA]</scope>
    <source>
        <strain evidence="3 4">Sa3CUN1</strain>
    </source>
</reference>
<feature type="transmembrane region" description="Helical" evidence="1">
    <location>
        <begin position="202"/>
        <end position="222"/>
    </location>
</feature>
<dbReference type="PANTHER" id="PTHR34978">
    <property type="entry name" value="POSSIBLE SENSOR-TRANSDUCER PROTEIN BLAR"/>
    <property type="match status" value="1"/>
</dbReference>
<dbReference type="RefSeq" id="WP_191750662.1">
    <property type="nucleotide sequence ID" value="NZ_JACSQZ010000049.1"/>
</dbReference>
<evidence type="ECO:0000313" key="4">
    <source>
        <dbReference type="Proteomes" id="UP000640335"/>
    </source>
</evidence>
<organism evidence="3 4">
    <name type="scientific">Clostridium gallinarum</name>
    <dbReference type="NCBI Taxonomy" id="2762246"/>
    <lineage>
        <taxon>Bacteria</taxon>
        <taxon>Bacillati</taxon>
        <taxon>Bacillota</taxon>
        <taxon>Clostridia</taxon>
        <taxon>Eubacteriales</taxon>
        <taxon>Clostridiaceae</taxon>
        <taxon>Clostridium</taxon>
    </lineage>
</organism>
<feature type="transmembrane region" description="Helical" evidence="1">
    <location>
        <begin position="6"/>
        <end position="24"/>
    </location>
</feature>
<feature type="non-terminal residue" evidence="3">
    <location>
        <position position="1"/>
    </location>
</feature>
<keyword evidence="4" id="KW-1185">Reference proteome</keyword>
<proteinExistence type="predicted"/>
<dbReference type="InterPro" id="IPR008756">
    <property type="entry name" value="Peptidase_M56"/>
</dbReference>
<dbReference type="Gene3D" id="3.30.2010.10">
    <property type="entry name" value="Metalloproteases ('zincins'), catalytic domain"/>
    <property type="match status" value="1"/>
</dbReference>
<keyword evidence="1" id="KW-1133">Transmembrane helix</keyword>